<organism evidence="3 4">
    <name type="scientific">Plectus sambesii</name>
    <dbReference type="NCBI Taxonomy" id="2011161"/>
    <lineage>
        <taxon>Eukaryota</taxon>
        <taxon>Metazoa</taxon>
        <taxon>Ecdysozoa</taxon>
        <taxon>Nematoda</taxon>
        <taxon>Chromadorea</taxon>
        <taxon>Plectida</taxon>
        <taxon>Plectina</taxon>
        <taxon>Plectoidea</taxon>
        <taxon>Plectidae</taxon>
        <taxon>Plectus</taxon>
    </lineage>
</organism>
<feature type="compositionally biased region" description="Basic and acidic residues" evidence="1">
    <location>
        <begin position="43"/>
        <end position="52"/>
    </location>
</feature>
<dbReference type="WBParaSite" id="PSAMB.scaffold6size149219.g65.t1">
    <property type="protein sequence ID" value="PSAMB.scaffold6size149219.g65.t1"/>
    <property type="gene ID" value="PSAMB.scaffold6size149219.g65"/>
</dbReference>
<dbReference type="AlphaFoldDB" id="A0A914XCC9"/>
<evidence type="ECO:0000313" key="3">
    <source>
        <dbReference type="Proteomes" id="UP000887566"/>
    </source>
</evidence>
<feature type="signal peptide" evidence="2">
    <location>
        <begin position="1"/>
        <end position="20"/>
    </location>
</feature>
<accession>A0A914XCC9</accession>
<reference evidence="4" key="1">
    <citation type="submission" date="2022-11" db="UniProtKB">
        <authorList>
            <consortium name="WormBaseParasite"/>
        </authorList>
    </citation>
    <scope>IDENTIFICATION</scope>
</reference>
<feature type="compositionally biased region" description="Basic residues" evidence="1">
    <location>
        <begin position="73"/>
        <end position="86"/>
    </location>
</feature>
<dbReference type="Proteomes" id="UP000887566">
    <property type="component" value="Unplaced"/>
</dbReference>
<keyword evidence="2" id="KW-0732">Signal</keyword>
<evidence type="ECO:0000256" key="2">
    <source>
        <dbReference type="SAM" id="SignalP"/>
    </source>
</evidence>
<protein>
    <submittedName>
        <fullName evidence="4">Uncharacterized protein</fullName>
    </submittedName>
</protein>
<keyword evidence="3" id="KW-1185">Reference proteome</keyword>
<name>A0A914XCC9_9BILA</name>
<sequence length="217" mass="24318">MKSLTFLLCIVAVALSVAAAEETTAAPEVPAPEVKEVPAPGTHWKDNHGQKDNKKKNYKHYDSNDSSNDSGPHKGHHKGGKHRGNKHSNSGKDSSSSSSSSSEEPRHHHHGFNYFGNRNELQCSVDVGYRVSRNDVRFCRNTATGDVQSCQGCCVASFRHDKRDHDKKDEVIGFIAVHPTKDLKQCVCCFPKRWNHGPHHDHHDNHHDHHDGPHHHH</sequence>
<proteinExistence type="predicted"/>
<evidence type="ECO:0000256" key="1">
    <source>
        <dbReference type="SAM" id="MobiDB-lite"/>
    </source>
</evidence>
<feature type="region of interest" description="Disordered" evidence="1">
    <location>
        <begin position="21"/>
        <end position="115"/>
    </location>
</feature>
<feature type="compositionally biased region" description="Low complexity" evidence="1">
    <location>
        <begin position="21"/>
        <end position="40"/>
    </location>
</feature>
<feature type="chain" id="PRO_5037679081" evidence="2">
    <location>
        <begin position="21"/>
        <end position="217"/>
    </location>
</feature>
<evidence type="ECO:0000313" key="4">
    <source>
        <dbReference type="WBParaSite" id="PSAMB.scaffold6size149219.g65.t1"/>
    </source>
</evidence>